<dbReference type="EMBL" id="SJPH01000002">
    <property type="protein sequence ID" value="TWT47851.1"/>
    <property type="molecule type" value="Genomic_DNA"/>
</dbReference>
<name>A0A5C5WCR8_9BACT</name>
<reference evidence="1 2" key="1">
    <citation type="submission" date="2019-02" db="EMBL/GenBank/DDBJ databases">
        <title>Deep-cultivation of Planctomycetes and their phenomic and genomic characterization uncovers novel biology.</title>
        <authorList>
            <person name="Wiegand S."/>
            <person name="Jogler M."/>
            <person name="Boedeker C."/>
            <person name="Pinto D."/>
            <person name="Vollmers J."/>
            <person name="Rivas-Marin E."/>
            <person name="Kohn T."/>
            <person name="Peeters S.H."/>
            <person name="Heuer A."/>
            <person name="Rast P."/>
            <person name="Oberbeckmann S."/>
            <person name="Bunk B."/>
            <person name="Jeske O."/>
            <person name="Meyerdierks A."/>
            <person name="Storesund J.E."/>
            <person name="Kallscheuer N."/>
            <person name="Luecker S."/>
            <person name="Lage O.M."/>
            <person name="Pohl T."/>
            <person name="Merkel B.J."/>
            <person name="Hornburger P."/>
            <person name="Mueller R.-W."/>
            <person name="Bruemmer F."/>
            <person name="Labrenz M."/>
            <person name="Spormann A.M."/>
            <person name="Op Den Camp H."/>
            <person name="Overmann J."/>
            <person name="Amann R."/>
            <person name="Jetten M.S.M."/>
            <person name="Mascher T."/>
            <person name="Medema M.H."/>
            <person name="Devos D.P."/>
            <person name="Kaster A.-K."/>
            <person name="Ovreas L."/>
            <person name="Rohde M."/>
            <person name="Galperin M.Y."/>
            <person name="Jogler C."/>
        </authorList>
    </citation>
    <scope>NUCLEOTIDE SEQUENCE [LARGE SCALE GENOMIC DNA]</scope>
    <source>
        <strain evidence="1 2">Pla111</strain>
    </source>
</reference>
<evidence type="ECO:0000313" key="1">
    <source>
        <dbReference type="EMBL" id="TWT47851.1"/>
    </source>
</evidence>
<proteinExistence type="predicted"/>
<keyword evidence="2" id="KW-1185">Reference proteome</keyword>
<evidence type="ECO:0000313" key="2">
    <source>
        <dbReference type="Proteomes" id="UP000318995"/>
    </source>
</evidence>
<dbReference type="AlphaFoldDB" id="A0A5C5WCR8"/>
<gene>
    <name evidence="1" type="ORF">Pla111_14770</name>
</gene>
<comment type="caution">
    <text evidence="1">The sequence shown here is derived from an EMBL/GenBank/DDBJ whole genome shotgun (WGS) entry which is preliminary data.</text>
</comment>
<dbReference type="Proteomes" id="UP000318995">
    <property type="component" value="Unassembled WGS sequence"/>
</dbReference>
<organism evidence="1 2">
    <name type="scientific">Botrimarina hoheduenensis</name>
    <dbReference type="NCBI Taxonomy" id="2528000"/>
    <lineage>
        <taxon>Bacteria</taxon>
        <taxon>Pseudomonadati</taxon>
        <taxon>Planctomycetota</taxon>
        <taxon>Planctomycetia</taxon>
        <taxon>Pirellulales</taxon>
        <taxon>Lacipirellulaceae</taxon>
        <taxon>Botrimarina</taxon>
    </lineage>
</organism>
<accession>A0A5C5WCR8</accession>
<sequence length="38" mass="4266">MRKYPVELIRKPELIIHEPASPTEASVVAAPEQLLPQN</sequence>
<protein>
    <submittedName>
        <fullName evidence="1">Uncharacterized protein</fullName>
    </submittedName>
</protein>